<reference evidence="3 4" key="1">
    <citation type="journal article" date="2010" name="Stand. Genomic Sci.">
        <title>Complete genome sequence of Conexibacter woesei type strain (ID131577).</title>
        <authorList>
            <person name="Pukall R."/>
            <person name="Lapidus A."/>
            <person name="Glavina Del Rio T."/>
            <person name="Copeland A."/>
            <person name="Tice H."/>
            <person name="Cheng J.-F."/>
            <person name="Lucas S."/>
            <person name="Chen F."/>
            <person name="Nolan M."/>
            <person name="Bruce D."/>
            <person name="Goodwin L."/>
            <person name="Pitluck S."/>
            <person name="Mavromatis K."/>
            <person name="Ivanova N."/>
            <person name="Ovchinnikova G."/>
            <person name="Pati A."/>
            <person name="Chen A."/>
            <person name="Palaniappan K."/>
            <person name="Land M."/>
            <person name="Hauser L."/>
            <person name="Chang Y.-J."/>
            <person name="Jeffries C.D."/>
            <person name="Chain P."/>
            <person name="Meincke L."/>
            <person name="Sims D."/>
            <person name="Brettin T."/>
            <person name="Detter J.C."/>
            <person name="Rohde M."/>
            <person name="Goeker M."/>
            <person name="Bristow J."/>
            <person name="Eisen J.A."/>
            <person name="Markowitz V."/>
            <person name="Kyrpides N.C."/>
            <person name="Klenk H.-P."/>
            <person name="Hugenholtz P."/>
        </authorList>
    </citation>
    <scope>NUCLEOTIDE SEQUENCE [LARGE SCALE GENOMIC DNA]</scope>
    <source>
        <strain evidence="4">DSM 14684 / CIP 108061 / JCM 11494 / NBRC 100937 / ID131577</strain>
    </source>
</reference>
<evidence type="ECO:0000256" key="1">
    <source>
        <dbReference type="SAM" id="MobiDB-lite"/>
    </source>
</evidence>
<protein>
    <submittedName>
        <fullName evidence="3">Extracellular solute-binding protein family 5</fullName>
    </submittedName>
</protein>
<evidence type="ECO:0000313" key="3">
    <source>
        <dbReference type="EMBL" id="ADB49011.1"/>
    </source>
</evidence>
<dbReference type="GO" id="GO:0015833">
    <property type="term" value="P:peptide transport"/>
    <property type="evidence" value="ECO:0007669"/>
    <property type="project" value="TreeGrafter"/>
</dbReference>
<dbReference type="SUPFAM" id="SSF53850">
    <property type="entry name" value="Periplasmic binding protein-like II"/>
    <property type="match status" value="1"/>
</dbReference>
<dbReference type="Pfam" id="PF00496">
    <property type="entry name" value="SBP_bac_5"/>
    <property type="match status" value="1"/>
</dbReference>
<dbReference type="EMBL" id="CP001854">
    <property type="protein sequence ID" value="ADB49011.1"/>
    <property type="molecule type" value="Genomic_DNA"/>
</dbReference>
<dbReference type="Gene3D" id="3.40.190.10">
    <property type="entry name" value="Periplasmic binding protein-like II"/>
    <property type="match status" value="1"/>
</dbReference>
<dbReference type="CDD" id="cd08503">
    <property type="entry name" value="PBP2_NikA_DppA_OppA_like_17"/>
    <property type="match status" value="1"/>
</dbReference>
<feature type="domain" description="Solute-binding protein family 5" evidence="2">
    <location>
        <begin position="106"/>
        <end position="422"/>
    </location>
</feature>
<dbReference type="eggNOG" id="COG0747">
    <property type="taxonomic scope" value="Bacteria"/>
</dbReference>
<keyword evidence="4" id="KW-1185">Reference proteome</keyword>
<proteinExistence type="predicted"/>
<dbReference type="PROSITE" id="PS51257">
    <property type="entry name" value="PROKAR_LIPOPROTEIN"/>
    <property type="match status" value="1"/>
</dbReference>
<dbReference type="GO" id="GO:0043190">
    <property type="term" value="C:ATP-binding cassette (ABC) transporter complex"/>
    <property type="evidence" value="ECO:0007669"/>
    <property type="project" value="InterPro"/>
</dbReference>
<reference evidence="4" key="2">
    <citation type="submission" date="2010-01" db="EMBL/GenBank/DDBJ databases">
        <title>The complete genome of Conexibacter woesei DSM 14684.</title>
        <authorList>
            <consortium name="US DOE Joint Genome Institute (JGI-PGF)"/>
            <person name="Lucas S."/>
            <person name="Copeland A."/>
            <person name="Lapidus A."/>
            <person name="Glavina del Rio T."/>
            <person name="Dalin E."/>
            <person name="Tice H."/>
            <person name="Bruce D."/>
            <person name="Goodwin L."/>
            <person name="Pitluck S."/>
            <person name="Kyrpides N."/>
            <person name="Mavromatis K."/>
            <person name="Ivanova N."/>
            <person name="Mikhailova N."/>
            <person name="Chertkov O."/>
            <person name="Brettin T."/>
            <person name="Detter J.C."/>
            <person name="Han C."/>
            <person name="Larimer F."/>
            <person name="Land M."/>
            <person name="Hauser L."/>
            <person name="Markowitz V."/>
            <person name="Cheng J.-F."/>
            <person name="Hugenholtz P."/>
            <person name="Woyke T."/>
            <person name="Wu D."/>
            <person name="Pukall R."/>
            <person name="Steenblock K."/>
            <person name="Schneider S."/>
            <person name="Klenk H.-P."/>
            <person name="Eisen J.A."/>
        </authorList>
    </citation>
    <scope>NUCLEOTIDE SEQUENCE [LARGE SCALE GENOMIC DNA]</scope>
    <source>
        <strain evidence="4">DSM 14684 / CIP 108061 / JCM 11494 / NBRC 100937 / ID131577</strain>
    </source>
</reference>
<feature type="compositionally biased region" description="Gly residues" evidence="1">
    <location>
        <begin position="62"/>
        <end position="71"/>
    </location>
</feature>
<feature type="region of interest" description="Disordered" evidence="1">
    <location>
        <begin position="36"/>
        <end position="77"/>
    </location>
</feature>
<dbReference type="InterPro" id="IPR006311">
    <property type="entry name" value="TAT_signal"/>
</dbReference>
<organism evidence="3 4">
    <name type="scientific">Conexibacter woesei (strain DSM 14684 / CCUG 47730 / CIP 108061 / JCM 11494 / NBRC 100937 / ID131577)</name>
    <dbReference type="NCBI Taxonomy" id="469383"/>
    <lineage>
        <taxon>Bacteria</taxon>
        <taxon>Bacillati</taxon>
        <taxon>Actinomycetota</taxon>
        <taxon>Thermoleophilia</taxon>
        <taxon>Solirubrobacterales</taxon>
        <taxon>Conexibacteraceae</taxon>
        <taxon>Conexibacter</taxon>
    </lineage>
</organism>
<dbReference type="OrthoDB" id="9046151at2"/>
<dbReference type="GO" id="GO:0042597">
    <property type="term" value="C:periplasmic space"/>
    <property type="evidence" value="ECO:0007669"/>
    <property type="project" value="UniProtKB-ARBA"/>
</dbReference>
<sequence precursor="true">MGDGVRGLTRRDAMRGAAAGAAVVGAGGLLAACGSGGSSSGTTASGETTATAGGTPRSGGTLRVGGTGGGARDSLDPNRQQTALDFARCFALYDPLVELTEQFTYELALAEEITPDDGSAKVWTVRLKDGIEFHDGKTADAEDLIFSIGRVIDPRAPGAGANALRGVTLNGMRKLDARTVRFTLEQPISIFDKRVGGYLSPLLPVGYDPARPVGAGPFKLQSFKAGDRSVMVPHPNYWGERAHVDQLDIIGIADASAAVNSLLSGQIDILQGLPPAQAEVVTSGGGKLLETNDSACFMFGMRMDMAPFDDVRVRQAMRLIADRDQMVEQVMAGRGDAANDLFARYDPDYLSDVPQREQDLEQARALLKQAGQDGMRLEISTTGAYPGLLESAQVFAEQAKGAGLDVKVRSIDPDTFYARYYRRTPFSPDLVSPQLYLTVATSYNTPGGPYDTVYNRDPEYLALYRDALAELDEAKRGELIEAMQRIDHERGGYVCWGFSKSLDAYRDDVNGLVPGTKAAFSVNNGAFNRLWLS</sequence>
<name>D3F8E1_CONWI</name>
<dbReference type="PROSITE" id="PS51318">
    <property type="entry name" value="TAT"/>
    <property type="match status" value="1"/>
</dbReference>
<evidence type="ECO:0000313" key="4">
    <source>
        <dbReference type="Proteomes" id="UP000008229"/>
    </source>
</evidence>
<dbReference type="KEGG" id="cwo:Cwoe_0576"/>
<dbReference type="AlphaFoldDB" id="D3F8E1"/>
<dbReference type="InterPro" id="IPR000914">
    <property type="entry name" value="SBP_5_dom"/>
</dbReference>
<gene>
    <name evidence="3" type="ordered locus">Cwoe_0576</name>
</gene>
<dbReference type="InterPro" id="IPR039424">
    <property type="entry name" value="SBP_5"/>
</dbReference>
<evidence type="ECO:0000259" key="2">
    <source>
        <dbReference type="Pfam" id="PF00496"/>
    </source>
</evidence>
<dbReference type="GO" id="GO:1904680">
    <property type="term" value="F:peptide transmembrane transporter activity"/>
    <property type="evidence" value="ECO:0007669"/>
    <property type="project" value="TreeGrafter"/>
</dbReference>
<dbReference type="STRING" id="469383.Cwoe_0576"/>
<dbReference type="Proteomes" id="UP000008229">
    <property type="component" value="Chromosome"/>
</dbReference>
<dbReference type="InterPro" id="IPR030678">
    <property type="entry name" value="Peptide/Ni-bd"/>
</dbReference>
<accession>D3F8E1</accession>
<dbReference type="PANTHER" id="PTHR30290">
    <property type="entry name" value="PERIPLASMIC BINDING COMPONENT OF ABC TRANSPORTER"/>
    <property type="match status" value="1"/>
</dbReference>
<dbReference type="Gene3D" id="3.10.105.10">
    <property type="entry name" value="Dipeptide-binding Protein, Domain 3"/>
    <property type="match status" value="1"/>
</dbReference>
<dbReference type="HOGENOM" id="CLU_017028_7_4_11"/>
<dbReference type="RefSeq" id="WP_012932064.1">
    <property type="nucleotide sequence ID" value="NC_013739.1"/>
</dbReference>
<dbReference type="PIRSF" id="PIRSF002741">
    <property type="entry name" value="MppA"/>
    <property type="match status" value="1"/>
</dbReference>
<feature type="compositionally biased region" description="Low complexity" evidence="1">
    <location>
        <begin position="40"/>
        <end position="61"/>
    </location>
</feature>